<dbReference type="Ensembl" id="ENSLLET00000038353.1">
    <property type="protein sequence ID" value="ENSLLEP00000036929.1"/>
    <property type="gene ID" value="ENSLLEG00000023286.1"/>
</dbReference>
<reference evidence="8" key="1">
    <citation type="submission" date="2025-08" db="UniProtKB">
        <authorList>
            <consortium name="Ensembl"/>
        </authorList>
    </citation>
    <scope>IDENTIFICATION</scope>
</reference>
<evidence type="ECO:0000256" key="5">
    <source>
        <dbReference type="ARBA" id="ARBA00037673"/>
    </source>
</evidence>
<reference evidence="8" key="2">
    <citation type="submission" date="2025-09" db="UniProtKB">
        <authorList>
            <consortium name="Ensembl"/>
        </authorList>
    </citation>
    <scope>IDENTIFICATION</scope>
</reference>
<evidence type="ECO:0000256" key="4">
    <source>
        <dbReference type="ARBA" id="ARBA00022490"/>
    </source>
</evidence>
<protein>
    <recommendedName>
        <fullName evidence="6">Heme-binding protein 1</fullName>
    </recommendedName>
</protein>
<dbReference type="Gene3D" id="3.20.80.10">
    <property type="entry name" value="Regulatory factor, effector binding domain"/>
    <property type="match status" value="1"/>
</dbReference>
<dbReference type="Pfam" id="PF04832">
    <property type="entry name" value="SOUL"/>
    <property type="match status" value="1"/>
</dbReference>
<dbReference type="InterPro" id="IPR011256">
    <property type="entry name" value="Reg_factor_effector_dom_sf"/>
</dbReference>
<keyword evidence="7" id="KW-0472">Membrane</keyword>
<dbReference type="InterPro" id="IPR006917">
    <property type="entry name" value="SOUL_heme-bd"/>
</dbReference>
<dbReference type="GO" id="GO:0005737">
    <property type="term" value="C:cytoplasm"/>
    <property type="evidence" value="ECO:0007669"/>
    <property type="project" value="UniProtKB-SubCell"/>
</dbReference>
<dbReference type="GeneTree" id="ENSGT00940000160412"/>
<evidence type="ECO:0000256" key="2">
    <source>
        <dbReference type="ARBA" id="ARBA00009817"/>
    </source>
</evidence>
<evidence type="ECO:0000256" key="3">
    <source>
        <dbReference type="ARBA" id="ARBA00011245"/>
    </source>
</evidence>
<evidence type="ECO:0000313" key="9">
    <source>
        <dbReference type="Proteomes" id="UP000694569"/>
    </source>
</evidence>
<evidence type="ECO:0000256" key="6">
    <source>
        <dbReference type="ARBA" id="ARBA00040755"/>
    </source>
</evidence>
<comment type="subunit">
    <text evidence="3">Monomer.</text>
</comment>
<dbReference type="OrthoDB" id="6424451at2759"/>
<feature type="transmembrane region" description="Helical" evidence="7">
    <location>
        <begin position="7"/>
        <end position="26"/>
    </location>
</feature>
<evidence type="ECO:0000256" key="1">
    <source>
        <dbReference type="ARBA" id="ARBA00004496"/>
    </source>
</evidence>
<keyword evidence="7" id="KW-1133">Transmembrane helix</keyword>
<name>A0A8C5QFX2_9ANUR</name>
<comment type="subcellular location">
    <subcellularLocation>
        <location evidence="1">Cytoplasm</location>
    </subcellularLocation>
</comment>
<evidence type="ECO:0000256" key="7">
    <source>
        <dbReference type="SAM" id="Phobius"/>
    </source>
</evidence>
<dbReference type="PANTHER" id="PTHR11220">
    <property type="entry name" value="HEME-BINDING PROTEIN-RELATED"/>
    <property type="match status" value="1"/>
</dbReference>
<dbReference type="FunFam" id="3.20.80.10:FF:000003">
    <property type="entry name" value="Heme-binding protein 1"/>
    <property type="match status" value="1"/>
</dbReference>
<keyword evidence="9" id="KW-1185">Reference proteome</keyword>
<comment type="similarity">
    <text evidence="2">Belongs to the HEBP family.</text>
</comment>
<evidence type="ECO:0000313" key="8">
    <source>
        <dbReference type="Ensembl" id="ENSLLEP00000036929.1"/>
    </source>
</evidence>
<keyword evidence="4" id="KW-0963">Cytoplasm</keyword>
<dbReference type="AlphaFoldDB" id="A0A8C5QFX2"/>
<organism evidence="8 9">
    <name type="scientific">Leptobrachium leishanense</name>
    <name type="common">Leishan spiny toad</name>
    <dbReference type="NCBI Taxonomy" id="445787"/>
    <lineage>
        <taxon>Eukaryota</taxon>
        <taxon>Metazoa</taxon>
        <taxon>Chordata</taxon>
        <taxon>Craniata</taxon>
        <taxon>Vertebrata</taxon>
        <taxon>Euteleostomi</taxon>
        <taxon>Amphibia</taxon>
        <taxon>Batrachia</taxon>
        <taxon>Anura</taxon>
        <taxon>Pelobatoidea</taxon>
        <taxon>Megophryidae</taxon>
        <taxon>Leptobrachium</taxon>
    </lineage>
</organism>
<dbReference type="SUPFAM" id="SSF55136">
    <property type="entry name" value="Probable bacterial effector-binding domain"/>
    <property type="match status" value="1"/>
</dbReference>
<dbReference type="PANTHER" id="PTHR11220:SF69">
    <property type="entry name" value="HEME-BINDING PROTEIN 2"/>
    <property type="match status" value="1"/>
</dbReference>
<dbReference type="Proteomes" id="UP000694569">
    <property type="component" value="Unplaced"/>
</dbReference>
<comment type="function">
    <text evidence="5">May bind free porphyrinogens that may be present in the cell and thus facilitate removal of these potentially toxic compound. Binds with a high affinity to one molecule of heme or porphyrins. It binds metalloporphyrins, free porphyrins and N-methylprotoporphyrin with similar affinities.</text>
</comment>
<proteinExistence type="inferred from homology"/>
<sequence length="218" mass="24877">MYIKSQKYILFFKFLLLTYVSLFYLASNMFKTVKQALFSSGLQSPTCTALENEGSEYETRQYEAAKWVSTGIGTLNDWDSVTGSGFMRLFNYIQGNNEKKVKIDMTVPVTTFIQPGEGPACESSLTMSFFIPNEHQEEPPKPSDVNVFIEERPQMTVYVRTFGGFTNAAKSQEQLLLLSESLKKDGKSLDENVYYTAGYDSPFKLMNRRNEVWFIAKP</sequence>
<keyword evidence="7" id="KW-0812">Transmembrane</keyword>
<accession>A0A8C5QFX2</accession>
<dbReference type="GO" id="GO:0020037">
    <property type="term" value="F:heme binding"/>
    <property type="evidence" value="ECO:0007669"/>
    <property type="project" value="TreeGrafter"/>
</dbReference>